<dbReference type="Gene3D" id="1.10.3720.10">
    <property type="entry name" value="MetI-like"/>
    <property type="match status" value="1"/>
</dbReference>
<dbReference type="CDD" id="cd06261">
    <property type="entry name" value="TM_PBP2"/>
    <property type="match status" value="1"/>
</dbReference>
<evidence type="ECO:0000259" key="8">
    <source>
        <dbReference type="PROSITE" id="PS50928"/>
    </source>
</evidence>
<evidence type="ECO:0000256" key="2">
    <source>
        <dbReference type="ARBA" id="ARBA00022448"/>
    </source>
</evidence>
<dbReference type="PANTHER" id="PTHR43386:SF25">
    <property type="entry name" value="PEPTIDE ABC TRANSPORTER PERMEASE PROTEIN"/>
    <property type="match status" value="1"/>
</dbReference>
<dbReference type="GO" id="GO:0005886">
    <property type="term" value="C:plasma membrane"/>
    <property type="evidence" value="ECO:0007669"/>
    <property type="project" value="UniProtKB-SubCell"/>
</dbReference>
<evidence type="ECO:0000256" key="5">
    <source>
        <dbReference type="ARBA" id="ARBA00022989"/>
    </source>
</evidence>
<feature type="transmembrane region" description="Helical" evidence="7">
    <location>
        <begin position="204"/>
        <end position="225"/>
    </location>
</feature>
<dbReference type="InterPro" id="IPR050366">
    <property type="entry name" value="BP-dependent_transpt_permease"/>
</dbReference>
<dbReference type="Proteomes" id="UP000318529">
    <property type="component" value="Unassembled WGS sequence"/>
</dbReference>
<reference evidence="9 10" key="1">
    <citation type="submission" date="2019-06" db="EMBL/GenBank/DDBJ databases">
        <title>Genomic Encyclopedia of Type Strains, Phase IV (KMG-V): Genome sequencing to study the core and pangenomes of soil and plant-associated prokaryotes.</title>
        <authorList>
            <person name="Whitman W."/>
        </authorList>
    </citation>
    <scope>NUCLEOTIDE SEQUENCE [LARGE SCALE GENOMIC DNA]</scope>
    <source>
        <strain evidence="9 10">BR 11650</strain>
    </source>
</reference>
<keyword evidence="3" id="KW-1003">Cell membrane</keyword>
<protein>
    <submittedName>
        <fullName evidence="9">Peptide/nickel transport system permease protein</fullName>
    </submittedName>
</protein>
<comment type="caution">
    <text evidence="9">The sequence shown here is derived from an EMBL/GenBank/DDBJ whole genome shotgun (WGS) entry which is preliminary data.</text>
</comment>
<feature type="transmembrane region" description="Helical" evidence="7">
    <location>
        <begin position="142"/>
        <end position="160"/>
    </location>
</feature>
<gene>
    <name evidence="9" type="ORF">FBZ83_10414</name>
</gene>
<comment type="subcellular location">
    <subcellularLocation>
        <location evidence="1 7">Cell membrane</location>
        <topology evidence="1 7">Multi-pass membrane protein</topology>
    </subcellularLocation>
</comment>
<evidence type="ECO:0000256" key="6">
    <source>
        <dbReference type="ARBA" id="ARBA00023136"/>
    </source>
</evidence>
<evidence type="ECO:0000256" key="4">
    <source>
        <dbReference type="ARBA" id="ARBA00022692"/>
    </source>
</evidence>
<dbReference type="InterPro" id="IPR000515">
    <property type="entry name" value="MetI-like"/>
</dbReference>
<evidence type="ECO:0000256" key="1">
    <source>
        <dbReference type="ARBA" id="ARBA00004651"/>
    </source>
</evidence>
<evidence type="ECO:0000313" key="10">
    <source>
        <dbReference type="Proteomes" id="UP000318529"/>
    </source>
</evidence>
<keyword evidence="2 7" id="KW-0813">Transport</keyword>
<keyword evidence="4 7" id="KW-0812">Transmembrane</keyword>
<evidence type="ECO:0000256" key="3">
    <source>
        <dbReference type="ARBA" id="ARBA00022475"/>
    </source>
</evidence>
<keyword evidence="6 7" id="KW-0472">Membrane</keyword>
<dbReference type="InterPro" id="IPR035906">
    <property type="entry name" value="MetI-like_sf"/>
</dbReference>
<accession>A0A560CIT0</accession>
<dbReference type="RefSeq" id="WP_145682178.1">
    <property type="nucleotide sequence ID" value="NZ_VITH01000004.1"/>
</dbReference>
<dbReference type="PANTHER" id="PTHR43386">
    <property type="entry name" value="OLIGOPEPTIDE TRANSPORT SYSTEM PERMEASE PROTEIN APPC"/>
    <property type="match status" value="1"/>
</dbReference>
<proteinExistence type="inferred from homology"/>
<feature type="transmembrane region" description="Helical" evidence="7">
    <location>
        <begin position="245"/>
        <end position="268"/>
    </location>
</feature>
<name>A0A560CIT0_AZOBR</name>
<feature type="domain" description="ABC transmembrane type-1" evidence="8">
    <location>
        <begin position="79"/>
        <end position="268"/>
    </location>
</feature>
<dbReference type="SUPFAM" id="SSF161098">
    <property type="entry name" value="MetI-like"/>
    <property type="match status" value="1"/>
</dbReference>
<organism evidence="9 10">
    <name type="scientific">Azospirillum brasilense</name>
    <dbReference type="NCBI Taxonomy" id="192"/>
    <lineage>
        <taxon>Bacteria</taxon>
        <taxon>Pseudomonadati</taxon>
        <taxon>Pseudomonadota</taxon>
        <taxon>Alphaproteobacteria</taxon>
        <taxon>Rhodospirillales</taxon>
        <taxon>Azospirillaceae</taxon>
        <taxon>Azospirillum</taxon>
    </lineage>
</organism>
<feature type="transmembrane region" description="Helical" evidence="7">
    <location>
        <begin position="81"/>
        <end position="106"/>
    </location>
</feature>
<evidence type="ECO:0000313" key="9">
    <source>
        <dbReference type="EMBL" id="TWA84749.1"/>
    </source>
</evidence>
<keyword evidence="5 7" id="KW-1133">Transmembrane helix</keyword>
<dbReference type="Pfam" id="PF00528">
    <property type="entry name" value="BPD_transp_1"/>
    <property type="match status" value="1"/>
</dbReference>
<sequence>MMPHQTPTLFKSLFRPTLLSVVVALLLLVAFVVLAAPLLPLHDPDAFLSSDGFVPPSGEYWLGTDFLGRDLLARLLSSGRVTLGMALLSTILAHLIGDTLGLLAALRGGWFDAVVSRIVDVVLSVPKIIAGLVVLAVTGPSLVAIVVLTAVVYAAGVFRISRALGQDLIAQDFITVARARGEGNRWLLFGEMLPHVVMPLTADFALRLSFAILFMSGLSFLGLGVQPPMADWGGLVRENLDGLQIGSWAPIYPALSIAVVSVLLNLFVDGLQEREKKEGGV</sequence>
<comment type="similarity">
    <text evidence="7">Belongs to the binding-protein-dependent transport system permease family.</text>
</comment>
<feature type="transmembrane region" description="Helical" evidence="7">
    <location>
        <begin position="118"/>
        <end position="136"/>
    </location>
</feature>
<dbReference type="GO" id="GO:0055085">
    <property type="term" value="P:transmembrane transport"/>
    <property type="evidence" value="ECO:0007669"/>
    <property type="project" value="InterPro"/>
</dbReference>
<evidence type="ECO:0000256" key="7">
    <source>
        <dbReference type="RuleBase" id="RU363032"/>
    </source>
</evidence>
<dbReference type="AlphaFoldDB" id="A0A560CIT0"/>
<dbReference type="EMBL" id="VITH01000004">
    <property type="protein sequence ID" value="TWA84749.1"/>
    <property type="molecule type" value="Genomic_DNA"/>
</dbReference>
<dbReference type="PROSITE" id="PS50928">
    <property type="entry name" value="ABC_TM1"/>
    <property type="match status" value="1"/>
</dbReference>